<evidence type="ECO:0000313" key="1">
    <source>
        <dbReference type="EMBL" id="MDN3575013.1"/>
    </source>
</evidence>
<sequence length="77" mass="8583">MDVQKPVEVSFTEVCAATRQASEDAHLVFADQRLAAVLLPTEQGWFMQAGFGPCDHEAMFFDTLSSAADWVQERFAE</sequence>
<keyword evidence="2" id="KW-1185">Reference proteome</keyword>
<organism evidence="1 2">
    <name type="scientific">Methylobacterium longum</name>
    <dbReference type="NCBI Taxonomy" id="767694"/>
    <lineage>
        <taxon>Bacteria</taxon>
        <taxon>Pseudomonadati</taxon>
        <taxon>Pseudomonadota</taxon>
        <taxon>Alphaproteobacteria</taxon>
        <taxon>Hyphomicrobiales</taxon>
        <taxon>Methylobacteriaceae</taxon>
        <taxon>Methylobacterium</taxon>
    </lineage>
</organism>
<proteinExistence type="predicted"/>
<protein>
    <submittedName>
        <fullName evidence="1">Uncharacterized protein</fullName>
    </submittedName>
</protein>
<gene>
    <name evidence="1" type="ORF">QWZ18_31005</name>
</gene>
<evidence type="ECO:0000313" key="2">
    <source>
        <dbReference type="Proteomes" id="UP001244297"/>
    </source>
</evidence>
<dbReference type="RefSeq" id="WP_290356748.1">
    <property type="nucleotide sequence ID" value="NZ_JAUFPT010000127.1"/>
</dbReference>
<accession>A0ABT8AYU3</accession>
<comment type="caution">
    <text evidence="1">The sequence shown here is derived from an EMBL/GenBank/DDBJ whole genome shotgun (WGS) entry which is preliminary data.</text>
</comment>
<name>A0ABT8AYU3_9HYPH</name>
<reference evidence="2" key="1">
    <citation type="journal article" date="2019" name="Int. J. Syst. Evol. Microbiol.">
        <title>The Global Catalogue of Microorganisms (GCM) 10K type strain sequencing project: providing services to taxonomists for standard genome sequencing and annotation.</title>
        <authorList>
            <consortium name="The Broad Institute Genomics Platform"/>
            <consortium name="The Broad Institute Genome Sequencing Center for Infectious Disease"/>
            <person name="Wu L."/>
            <person name="Ma J."/>
        </authorList>
    </citation>
    <scope>NUCLEOTIDE SEQUENCE [LARGE SCALE GENOMIC DNA]</scope>
    <source>
        <strain evidence="2">CECT 7806</strain>
    </source>
</reference>
<dbReference type="EMBL" id="JAUFPT010000127">
    <property type="protein sequence ID" value="MDN3575013.1"/>
    <property type="molecule type" value="Genomic_DNA"/>
</dbReference>
<dbReference type="Proteomes" id="UP001244297">
    <property type="component" value="Unassembled WGS sequence"/>
</dbReference>